<gene>
    <name evidence="2" type="ORF">F0U60_27275</name>
</gene>
<feature type="signal peptide" evidence="1">
    <location>
        <begin position="1"/>
        <end position="22"/>
    </location>
</feature>
<evidence type="ECO:0000313" key="3">
    <source>
        <dbReference type="Proteomes" id="UP001611383"/>
    </source>
</evidence>
<dbReference type="Proteomes" id="UP001611383">
    <property type="component" value="Chromosome"/>
</dbReference>
<accession>A0ABY9WW91</accession>
<reference evidence="2 3" key="1">
    <citation type="submission" date="2019-08" db="EMBL/GenBank/DDBJ databases">
        <title>Archangium and Cystobacter genomes.</title>
        <authorList>
            <person name="Chen I.-C.K."/>
            <person name="Wielgoss S."/>
        </authorList>
    </citation>
    <scope>NUCLEOTIDE SEQUENCE [LARGE SCALE GENOMIC DNA]</scope>
    <source>
        <strain evidence="2 3">Cbm 6</strain>
    </source>
</reference>
<name>A0ABY9WW91_9BACT</name>
<keyword evidence="1" id="KW-0732">Signal</keyword>
<feature type="chain" id="PRO_5047077733" description="Lipoprotein" evidence="1">
    <location>
        <begin position="23"/>
        <end position="555"/>
    </location>
</feature>
<proteinExistence type="predicted"/>
<organism evidence="2 3">
    <name type="scientific">Archangium minus</name>
    <dbReference type="NCBI Taxonomy" id="83450"/>
    <lineage>
        <taxon>Bacteria</taxon>
        <taxon>Pseudomonadati</taxon>
        <taxon>Myxococcota</taxon>
        <taxon>Myxococcia</taxon>
        <taxon>Myxococcales</taxon>
        <taxon>Cystobacterineae</taxon>
        <taxon>Archangiaceae</taxon>
        <taxon>Archangium</taxon>
    </lineage>
</organism>
<dbReference type="RefSeq" id="WP_395803719.1">
    <property type="nucleotide sequence ID" value="NZ_CP043494.1"/>
</dbReference>
<dbReference type="EMBL" id="CP043494">
    <property type="protein sequence ID" value="WNG47412.1"/>
    <property type="molecule type" value="Genomic_DNA"/>
</dbReference>
<evidence type="ECO:0000256" key="1">
    <source>
        <dbReference type="SAM" id="SignalP"/>
    </source>
</evidence>
<keyword evidence="3" id="KW-1185">Reference proteome</keyword>
<evidence type="ECO:0000313" key="2">
    <source>
        <dbReference type="EMBL" id="WNG47412.1"/>
    </source>
</evidence>
<evidence type="ECO:0008006" key="4">
    <source>
        <dbReference type="Google" id="ProtNLM"/>
    </source>
</evidence>
<protein>
    <recommendedName>
        <fullName evidence="4">Lipoprotein</fullName>
    </recommendedName>
</protein>
<sequence length="555" mass="60999">MRSVCRLGVLCTVLASAVAAHAEPYELFAIYAPLSESGRPIELPLTKGSTLPDGSESHRLDRIIARFHADALSATTMVAFSKFVFHVSVGDKTFEDVRLEMGELEKNPAREIPLLVWRGDGQREALARVRIEVQSIYTAAFLCLQEQELFVRGTRAERVEISEALVPKACEKKPPEACKETRTLLLAEGEDTAILYSFCKRPGDVFLHEQVDWEKLARPVDDTARALEKFRFEDLSETGMREKVLQRHKMALVERLAAQLNQFPSRFGQSVVDTTSEGHEGALLFVRDEYAVTLLKAAGSVRLTEETGGGVRPLAEQMDQASEVILSLEPVICFQFPAGELLRPPWHVELEVADAKADTGTRRINIELLYRDGCTRALAAQWKDYLGQRVTLRIVFRLPEREDLVIYRDAFDVHNLGLITIFPVASEIVAATLSSSPKDIESTSVIPISWAMSVRGGRANSYAITFPFILGVNTRSAPKLAEYVALAPSVSVIAGGEQEAPSFAFGIGVNLARAFHFGYAWAPTADDGQYVLIGVSIPELLPLLSGLGASGVTAP</sequence>